<protein>
    <submittedName>
        <fullName evidence="8">Site-specific recombinase XerD</fullName>
    </submittedName>
</protein>
<dbReference type="GO" id="GO:0006310">
    <property type="term" value="P:DNA recombination"/>
    <property type="evidence" value="ECO:0007669"/>
    <property type="project" value="UniProtKB-KW"/>
</dbReference>
<organism evidence="8 9">
    <name type="scientific">Bacteroides faecis</name>
    <dbReference type="NCBI Taxonomy" id="674529"/>
    <lineage>
        <taxon>Bacteria</taxon>
        <taxon>Pseudomonadati</taxon>
        <taxon>Bacteroidota</taxon>
        <taxon>Bacteroidia</taxon>
        <taxon>Bacteroidales</taxon>
        <taxon>Bacteroidaceae</taxon>
        <taxon>Bacteroides</taxon>
    </lineage>
</organism>
<name>A0A174VEC1_9BACE</name>
<evidence type="ECO:0000256" key="3">
    <source>
        <dbReference type="ARBA" id="ARBA00023125"/>
    </source>
</evidence>
<dbReference type="InterPro" id="IPR002104">
    <property type="entry name" value="Integrase_catalytic"/>
</dbReference>
<dbReference type="SUPFAM" id="SSF56349">
    <property type="entry name" value="DNA breaking-rejoining enzymes"/>
    <property type="match status" value="1"/>
</dbReference>
<dbReference type="Pfam" id="PF17293">
    <property type="entry name" value="Arm-DNA-bind_5"/>
    <property type="match status" value="1"/>
</dbReference>
<evidence type="ECO:0000256" key="5">
    <source>
        <dbReference type="PROSITE-ProRule" id="PRU01248"/>
    </source>
</evidence>
<dbReference type="PROSITE" id="PS51900">
    <property type="entry name" value="CB"/>
    <property type="match status" value="1"/>
</dbReference>
<dbReference type="CDD" id="cd01185">
    <property type="entry name" value="INTN1_C_like"/>
    <property type="match status" value="1"/>
</dbReference>
<evidence type="ECO:0000313" key="8">
    <source>
        <dbReference type="EMBL" id="CUQ29429.1"/>
    </source>
</evidence>
<dbReference type="PANTHER" id="PTHR30349">
    <property type="entry name" value="PHAGE INTEGRASE-RELATED"/>
    <property type="match status" value="1"/>
</dbReference>
<dbReference type="InterPro" id="IPR011010">
    <property type="entry name" value="DNA_brk_join_enz"/>
</dbReference>
<gene>
    <name evidence="8" type="primary">xerD_7</name>
    <name evidence="8" type="ORF">ERS852461_04876</name>
</gene>
<dbReference type="InterPro" id="IPR013762">
    <property type="entry name" value="Integrase-like_cat_sf"/>
</dbReference>
<evidence type="ECO:0000256" key="1">
    <source>
        <dbReference type="ARBA" id="ARBA00008857"/>
    </source>
</evidence>
<feature type="domain" description="Core-binding (CB)" evidence="7">
    <location>
        <begin position="123"/>
        <end position="206"/>
    </location>
</feature>
<keyword evidence="4" id="KW-0233">DNA recombination</keyword>
<evidence type="ECO:0000256" key="2">
    <source>
        <dbReference type="ARBA" id="ARBA00022908"/>
    </source>
</evidence>
<reference evidence="8 9" key="1">
    <citation type="submission" date="2015-09" db="EMBL/GenBank/DDBJ databases">
        <authorList>
            <consortium name="Pathogen Informatics"/>
        </authorList>
    </citation>
    <scope>NUCLEOTIDE SEQUENCE [LARGE SCALE GENOMIC DNA]</scope>
    <source>
        <strain evidence="8 9">2789STDY5834846</strain>
    </source>
</reference>
<comment type="similarity">
    <text evidence="1">Belongs to the 'phage' integrase family.</text>
</comment>
<dbReference type="PANTHER" id="PTHR30349:SF64">
    <property type="entry name" value="PROPHAGE INTEGRASE INTD-RELATED"/>
    <property type="match status" value="1"/>
</dbReference>
<dbReference type="Pfam" id="PF13102">
    <property type="entry name" value="Phage_int_SAM_5"/>
    <property type="match status" value="1"/>
</dbReference>
<feature type="domain" description="Tyr recombinase" evidence="6">
    <location>
        <begin position="230"/>
        <end position="425"/>
    </location>
</feature>
<dbReference type="Proteomes" id="UP000095606">
    <property type="component" value="Unassembled WGS sequence"/>
</dbReference>
<evidence type="ECO:0000313" key="9">
    <source>
        <dbReference type="Proteomes" id="UP000095606"/>
    </source>
</evidence>
<proteinExistence type="inferred from homology"/>
<accession>A0A174VEC1</accession>
<sequence length="428" mass="49901">MLSGVNRSANQNVTIICYVMDANIGIICFKSKVLANGEHPLMLRISQGKLRYFKSLGISIKASCWNFDKEEPKRNYPNREQLLNIMNQTRQEYVNMMFELKTLGKDFTPQSLAEYVERSCNKQNVGDYIQYIIQYMTAEKRLGNAKAYISCYNSVLRFAGNLDIPFTDIDVNWLKRYELYLRKRGNSDNTIGIRMRELRAVYNKAIEDNVVNEKYYPFVKFKISHYRKGKCKRAITKAEIHKIMNVDLMEITTYYSPLLYLTKDLFSFSYLGCGMNMIDIAYLKYSDIVNNRICFVRHKTKQPITFQLLPQAVQIVDKYRKPNSQLNDYVFPILDRNFHITEQQQYDRIRKVIKGMNKALKKIGAHLDISIPLTTYVARHSFATVLKRSGVNIALISESLGHTSLSTTQYYLDSFENEQIDEAMKNLL</sequence>
<dbReference type="GO" id="GO:0003677">
    <property type="term" value="F:DNA binding"/>
    <property type="evidence" value="ECO:0007669"/>
    <property type="project" value="UniProtKB-UniRule"/>
</dbReference>
<dbReference type="InterPro" id="IPR025269">
    <property type="entry name" value="SAM-like_dom"/>
</dbReference>
<dbReference type="Gene3D" id="1.10.150.130">
    <property type="match status" value="1"/>
</dbReference>
<dbReference type="InterPro" id="IPR010998">
    <property type="entry name" value="Integrase_recombinase_N"/>
</dbReference>
<evidence type="ECO:0000259" key="6">
    <source>
        <dbReference type="PROSITE" id="PS51898"/>
    </source>
</evidence>
<evidence type="ECO:0000256" key="4">
    <source>
        <dbReference type="ARBA" id="ARBA00023172"/>
    </source>
</evidence>
<dbReference type="InterPro" id="IPR044068">
    <property type="entry name" value="CB"/>
</dbReference>
<dbReference type="InterPro" id="IPR035386">
    <property type="entry name" value="Arm-DNA-bind_5"/>
</dbReference>
<dbReference type="Gene3D" id="1.10.443.10">
    <property type="entry name" value="Intergrase catalytic core"/>
    <property type="match status" value="1"/>
</dbReference>
<dbReference type="InterPro" id="IPR050090">
    <property type="entry name" value="Tyrosine_recombinase_XerCD"/>
</dbReference>
<dbReference type="GO" id="GO:0015074">
    <property type="term" value="P:DNA integration"/>
    <property type="evidence" value="ECO:0007669"/>
    <property type="project" value="UniProtKB-KW"/>
</dbReference>
<dbReference type="Pfam" id="PF00589">
    <property type="entry name" value="Phage_integrase"/>
    <property type="match status" value="1"/>
</dbReference>
<dbReference type="PROSITE" id="PS51898">
    <property type="entry name" value="TYR_RECOMBINASE"/>
    <property type="match status" value="1"/>
</dbReference>
<dbReference type="AlphaFoldDB" id="A0A174VEC1"/>
<keyword evidence="2" id="KW-0229">DNA integration</keyword>
<dbReference type="EMBL" id="CZAE01000038">
    <property type="protein sequence ID" value="CUQ29429.1"/>
    <property type="molecule type" value="Genomic_DNA"/>
</dbReference>
<keyword evidence="3 5" id="KW-0238">DNA-binding</keyword>
<evidence type="ECO:0000259" key="7">
    <source>
        <dbReference type="PROSITE" id="PS51900"/>
    </source>
</evidence>